<evidence type="ECO:0000313" key="3">
    <source>
        <dbReference type="Proteomes" id="UP000053537"/>
    </source>
</evidence>
<sequence length="89" mass="9508">ISCSDPGETITATQCRKLIRSQTGVLIAGKVKPSPPCRAGSASSRAPAGPGDPEHHDCIDSIILYNVILCICVIATNRVERHTKINDLR</sequence>
<proteinExistence type="predicted"/>
<dbReference type="EMBL" id="KK841104">
    <property type="protein sequence ID" value="KFP83563.1"/>
    <property type="molecule type" value="Genomic_DNA"/>
</dbReference>
<feature type="compositionally biased region" description="Low complexity" evidence="1">
    <location>
        <begin position="37"/>
        <end position="51"/>
    </location>
</feature>
<accession>A0A091N1B1</accession>
<feature type="non-terminal residue" evidence="2">
    <location>
        <position position="1"/>
    </location>
</feature>
<organism evidence="2 3">
    <name type="scientific">Acanthisitta chloris</name>
    <name type="common">rifleman</name>
    <dbReference type="NCBI Taxonomy" id="57068"/>
    <lineage>
        <taxon>Eukaryota</taxon>
        <taxon>Metazoa</taxon>
        <taxon>Chordata</taxon>
        <taxon>Craniata</taxon>
        <taxon>Vertebrata</taxon>
        <taxon>Euteleostomi</taxon>
        <taxon>Archelosauria</taxon>
        <taxon>Archosauria</taxon>
        <taxon>Dinosauria</taxon>
        <taxon>Saurischia</taxon>
        <taxon>Theropoda</taxon>
        <taxon>Coelurosauria</taxon>
        <taxon>Aves</taxon>
        <taxon>Neognathae</taxon>
        <taxon>Neoaves</taxon>
        <taxon>Telluraves</taxon>
        <taxon>Australaves</taxon>
        <taxon>Passeriformes</taxon>
        <taxon>Acanthisittidae</taxon>
        <taxon>Acanthisitta</taxon>
    </lineage>
</organism>
<feature type="region of interest" description="Disordered" evidence="1">
    <location>
        <begin position="33"/>
        <end position="53"/>
    </location>
</feature>
<dbReference type="AlphaFoldDB" id="A0A091N1B1"/>
<feature type="non-terminal residue" evidence="2">
    <location>
        <position position="89"/>
    </location>
</feature>
<protein>
    <submittedName>
        <fullName evidence="2">Uncharacterized protein</fullName>
    </submittedName>
</protein>
<evidence type="ECO:0000313" key="2">
    <source>
        <dbReference type="EMBL" id="KFP83563.1"/>
    </source>
</evidence>
<gene>
    <name evidence="2" type="ORF">N310_05176</name>
</gene>
<name>A0A091N1B1_9PASS</name>
<evidence type="ECO:0000256" key="1">
    <source>
        <dbReference type="SAM" id="MobiDB-lite"/>
    </source>
</evidence>
<keyword evidence="3" id="KW-1185">Reference proteome</keyword>
<dbReference type="Proteomes" id="UP000053537">
    <property type="component" value="Unassembled WGS sequence"/>
</dbReference>
<reference evidence="2 3" key="1">
    <citation type="submission" date="2014-04" db="EMBL/GenBank/DDBJ databases">
        <title>Genome evolution of avian class.</title>
        <authorList>
            <person name="Zhang G."/>
            <person name="Li C."/>
        </authorList>
    </citation>
    <scope>NUCLEOTIDE SEQUENCE [LARGE SCALE GENOMIC DNA]</scope>
    <source>
        <strain evidence="2">BGI_N310</strain>
    </source>
</reference>